<evidence type="ECO:0000313" key="2">
    <source>
        <dbReference type="EMBL" id="KNC82787.1"/>
    </source>
</evidence>
<evidence type="ECO:0000313" key="3">
    <source>
        <dbReference type="Proteomes" id="UP000054560"/>
    </source>
</evidence>
<accession>A0A0L0G0Z1</accession>
<dbReference type="Proteomes" id="UP000054560">
    <property type="component" value="Unassembled WGS sequence"/>
</dbReference>
<reference evidence="2 3" key="1">
    <citation type="submission" date="2011-02" db="EMBL/GenBank/DDBJ databases">
        <title>The Genome Sequence of Sphaeroforma arctica JP610.</title>
        <authorList>
            <consortium name="The Broad Institute Genome Sequencing Platform"/>
            <person name="Russ C."/>
            <person name="Cuomo C."/>
            <person name="Young S.K."/>
            <person name="Zeng Q."/>
            <person name="Gargeya S."/>
            <person name="Alvarado L."/>
            <person name="Berlin A."/>
            <person name="Chapman S.B."/>
            <person name="Chen Z."/>
            <person name="Freedman E."/>
            <person name="Gellesch M."/>
            <person name="Goldberg J."/>
            <person name="Griggs A."/>
            <person name="Gujja S."/>
            <person name="Heilman E."/>
            <person name="Heiman D."/>
            <person name="Howarth C."/>
            <person name="Mehta T."/>
            <person name="Neiman D."/>
            <person name="Pearson M."/>
            <person name="Roberts A."/>
            <person name="Saif S."/>
            <person name="Shea T."/>
            <person name="Shenoy N."/>
            <person name="Sisk P."/>
            <person name="Stolte C."/>
            <person name="Sykes S."/>
            <person name="White J."/>
            <person name="Yandava C."/>
            <person name="Burger G."/>
            <person name="Gray M.W."/>
            <person name="Holland P.W.H."/>
            <person name="King N."/>
            <person name="Lang F.B.F."/>
            <person name="Roger A.J."/>
            <person name="Ruiz-Trillo I."/>
            <person name="Haas B."/>
            <person name="Nusbaum C."/>
            <person name="Birren B."/>
        </authorList>
    </citation>
    <scope>NUCLEOTIDE SEQUENCE [LARGE SCALE GENOMIC DNA]</scope>
    <source>
        <strain evidence="2 3">JP610</strain>
    </source>
</reference>
<dbReference type="EMBL" id="KQ241892">
    <property type="protein sequence ID" value="KNC82787.1"/>
    <property type="molecule type" value="Genomic_DNA"/>
</dbReference>
<sequence>VPSSLTTDISYDLEGCDYSTVTSSAQPAPISTASASVSSSASQTPTTTPTASPSASVTVSISESASPSSTPSPTSTTSMFASQTPTPTQITSSTASVSPSPSASPSAISACDSSPCDVTETCTTTGTSMYICGSRAWVAKSIGDSSIAKFGIGMATTATKYYAAYFRSEEGGYYHIYKRDEPGQHRL</sequence>
<keyword evidence="3" id="KW-1185">Reference proteome</keyword>
<dbReference type="RefSeq" id="XP_014156689.1">
    <property type="nucleotide sequence ID" value="XM_014301214.1"/>
</dbReference>
<dbReference type="GeneID" id="25905449"/>
<dbReference type="AlphaFoldDB" id="A0A0L0G0Z1"/>
<name>A0A0L0G0Z1_9EUKA</name>
<evidence type="ECO:0000256" key="1">
    <source>
        <dbReference type="SAM" id="MobiDB-lite"/>
    </source>
</evidence>
<feature type="non-terminal residue" evidence="2">
    <location>
        <position position="1"/>
    </location>
</feature>
<feature type="region of interest" description="Disordered" evidence="1">
    <location>
        <begin position="20"/>
        <end position="115"/>
    </location>
</feature>
<protein>
    <submittedName>
        <fullName evidence="2">Uncharacterized protein</fullName>
    </submittedName>
</protein>
<gene>
    <name evidence="2" type="ORF">SARC_04945</name>
</gene>
<proteinExistence type="predicted"/>
<organism evidence="2 3">
    <name type="scientific">Sphaeroforma arctica JP610</name>
    <dbReference type="NCBI Taxonomy" id="667725"/>
    <lineage>
        <taxon>Eukaryota</taxon>
        <taxon>Ichthyosporea</taxon>
        <taxon>Ichthyophonida</taxon>
        <taxon>Sphaeroforma</taxon>
    </lineage>
</organism>
<feature type="compositionally biased region" description="Low complexity" evidence="1">
    <location>
        <begin position="27"/>
        <end position="115"/>
    </location>
</feature>